<dbReference type="AlphaFoldDB" id="A0A822Y137"/>
<dbReference type="Proteomes" id="UP000607653">
    <property type="component" value="Unassembled WGS sequence"/>
</dbReference>
<dbReference type="EMBL" id="DUZY01000001">
    <property type="protein sequence ID" value="DAD25231.1"/>
    <property type="molecule type" value="Genomic_DNA"/>
</dbReference>
<evidence type="ECO:0000313" key="2">
    <source>
        <dbReference type="Proteomes" id="UP000607653"/>
    </source>
</evidence>
<evidence type="ECO:0000313" key="1">
    <source>
        <dbReference type="EMBL" id="DAD25231.1"/>
    </source>
</evidence>
<name>A0A822Y137_NELNU</name>
<keyword evidence="2" id="KW-1185">Reference proteome</keyword>
<protein>
    <submittedName>
        <fullName evidence="1">Uncharacterized protein</fullName>
    </submittedName>
</protein>
<comment type="caution">
    <text evidence="1">The sequence shown here is derived from an EMBL/GenBank/DDBJ whole genome shotgun (WGS) entry which is preliminary data.</text>
</comment>
<accession>A0A822Y137</accession>
<organism evidence="1 2">
    <name type="scientific">Nelumbo nucifera</name>
    <name type="common">Sacred lotus</name>
    <dbReference type="NCBI Taxonomy" id="4432"/>
    <lineage>
        <taxon>Eukaryota</taxon>
        <taxon>Viridiplantae</taxon>
        <taxon>Streptophyta</taxon>
        <taxon>Embryophyta</taxon>
        <taxon>Tracheophyta</taxon>
        <taxon>Spermatophyta</taxon>
        <taxon>Magnoliopsida</taxon>
        <taxon>Proteales</taxon>
        <taxon>Nelumbonaceae</taxon>
        <taxon>Nelumbo</taxon>
    </lineage>
</organism>
<reference evidence="1 2" key="1">
    <citation type="journal article" date="2020" name="Mol. Biol. Evol.">
        <title>Distinct Expression and Methylation Patterns for Genes with Different Fates following a Single Whole-Genome Duplication in Flowering Plants.</title>
        <authorList>
            <person name="Shi T."/>
            <person name="Rahmani R.S."/>
            <person name="Gugger P.F."/>
            <person name="Wang M."/>
            <person name="Li H."/>
            <person name="Zhang Y."/>
            <person name="Li Z."/>
            <person name="Wang Q."/>
            <person name="Van de Peer Y."/>
            <person name="Marchal K."/>
            <person name="Chen J."/>
        </authorList>
    </citation>
    <scope>NUCLEOTIDE SEQUENCE [LARGE SCALE GENOMIC DNA]</scope>
    <source>
        <tissue evidence="1">Leaf</tissue>
    </source>
</reference>
<sequence length="65" mass="7358">MLNISLTIHGRCPSNNLVILLVVQDRHLILFLNQDPNLLRTYAIQQEGSLLIGLLVFLSLLPCIY</sequence>
<gene>
    <name evidence="1" type="ORF">HUJ06_026695</name>
</gene>
<proteinExistence type="predicted"/>